<organism evidence="1">
    <name type="scientific">Arundo donax</name>
    <name type="common">Giant reed</name>
    <name type="synonym">Donax arundinaceus</name>
    <dbReference type="NCBI Taxonomy" id="35708"/>
    <lineage>
        <taxon>Eukaryota</taxon>
        <taxon>Viridiplantae</taxon>
        <taxon>Streptophyta</taxon>
        <taxon>Embryophyta</taxon>
        <taxon>Tracheophyta</taxon>
        <taxon>Spermatophyta</taxon>
        <taxon>Magnoliopsida</taxon>
        <taxon>Liliopsida</taxon>
        <taxon>Poales</taxon>
        <taxon>Poaceae</taxon>
        <taxon>PACMAD clade</taxon>
        <taxon>Arundinoideae</taxon>
        <taxon>Arundineae</taxon>
        <taxon>Arundo</taxon>
    </lineage>
</organism>
<dbReference type="EMBL" id="GBRH01241689">
    <property type="protein sequence ID" value="JAD56206.1"/>
    <property type="molecule type" value="Transcribed_RNA"/>
</dbReference>
<reference evidence="1" key="1">
    <citation type="submission" date="2014-09" db="EMBL/GenBank/DDBJ databases">
        <authorList>
            <person name="Magalhaes I.L.F."/>
            <person name="Oliveira U."/>
            <person name="Santos F.R."/>
            <person name="Vidigal T.H.D.A."/>
            <person name="Brescovit A.D."/>
            <person name="Santos A.J."/>
        </authorList>
    </citation>
    <scope>NUCLEOTIDE SEQUENCE</scope>
    <source>
        <tissue evidence="1">Shoot tissue taken approximately 20 cm above the soil surface</tissue>
    </source>
</reference>
<evidence type="ECO:0000313" key="1">
    <source>
        <dbReference type="EMBL" id="JAD56206.1"/>
    </source>
</evidence>
<reference evidence="1" key="2">
    <citation type="journal article" date="2015" name="Data Brief">
        <title>Shoot transcriptome of the giant reed, Arundo donax.</title>
        <authorList>
            <person name="Barrero R.A."/>
            <person name="Guerrero F.D."/>
            <person name="Moolhuijzen P."/>
            <person name="Goolsby J.A."/>
            <person name="Tidwell J."/>
            <person name="Bellgard S.E."/>
            <person name="Bellgard M.I."/>
        </authorList>
    </citation>
    <scope>NUCLEOTIDE SEQUENCE</scope>
    <source>
        <tissue evidence="1">Shoot tissue taken approximately 20 cm above the soil surface</tissue>
    </source>
</reference>
<proteinExistence type="predicted"/>
<dbReference type="AlphaFoldDB" id="A0A0A9AYL8"/>
<name>A0A0A9AYL8_ARUDO</name>
<protein>
    <submittedName>
        <fullName evidence="1">Uncharacterized protein</fullName>
    </submittedName>
</protein>
<sequence length="50" mass="6101">MLRAVSKKNIKMWEECLSHIEFLIIVRCILLQRCAYLRLFMVWCLVFLLI</sequence>
<accession>A0A0A9AYL8</accession>